<sequence length="39" mass="4580">MRILNNIFTKTNRPAELSYLETLARQARQSRSKKLSRST</sequence>
<evidence type="ECO:0000313" key="1">
    <source>
        <dbReference type="EMBL" id="GES25601.1"/>
    </source>
</evidence>
<dbReference type="AlphaFoldDB" id="A0A5M3Y1D7"/>
<reference evidence="1 2" key="1">
    <citation type="submission" date="2019-10" db="EMBL/GenBank/DDBJ databases">
        <title>Whole genome shotgun sequence of Acrocarpospora pleiomorpha NBRC 16267.</title>
        <authorList>
            <person name="Ichikawa N."/>
            <person name="Kimura A."/>
            <person name="Kitahashi Y."/>
            <person name="Komaki H."/>
            <person name="Oguchi A."/>
        </authorList>
    </citation>
    <scope>NUCLEOTIDE SEQUENCE [LARGE SCALE GENOMIC DNA]</scope>
    <source>
        <strain evidence="1 2">NBRC 16267</strain>
    </source>
</reference>
<organism evidence="1 2">
    <name type="scientific">Acrocarpospora pleiomorpha</name>
    <dbReference type="NCBI Taxonomy" id="90975"/>
    <lineage>
        <taxon>Bacteria</taxon>
        <taxon>Bacillati</taxon>
        <taxon>Actinomycetota</taxon>
        <taxon>Actinomycetes</taxon>
        <taxon>Streptosporangiales</taxon>
        <taxon>Streptosporangiaceae</taxon>
        <taxon>Acrocarpospora</taxon>
    </lineage>
</organism>
<name>A0A5M3Y1D7_9ACTN</name>
<protein>
    <submittedName>
        <fullName evidence="1">Uncharacterized protein</fullName>
    </submittedName>
</protein>
<gene>
    <name evidence="1" type="ORF">Aple_085000</name>
</gene>
<dbReference type="EMBL" id="BLAF01000070">
    <property type="protein sequence ID" value="GES25601.1"/>
    <property type="molecule type" value="Genomic_DNA"/>
</dbReference>
<keyword evidence="2" id="KW-1185">Reference proteome</keyword>
<evidence type="ECO:0000313" key="2">
    <source>
        <dbReference type="Proteomes" id="UP000377595"/>
    </source>
</evidence>
<proteinExistence type="predicted"/>
<dbReference type="Proteomes" id="UP000377595">
    <property type="component" value="Unassembled WGS sequence"/>
</dbReference>
<accession>A0A5M3Y1D7</accession>
<comment type="caution">
    <text evidence="1">The sequence shown here is derived from an EMBL/GenBank/DDBJ whole genome shotgun (WGS) entry which is preliminary data.</text>
</comment>